<dbReference type="Proteomes" id="UP000886611">
    <property type="component" value="Unassembled WGS sequence"/>
</dbReference>
<keyword evidence="3" id="KW-0863">Zinc-finger</keyword>
<evidence type="ECO:0000256" key="2">
    <source>
        <dbReference type="ARBA" id="ARBA00023288"/>
    </source>
</evidence>
<evidence type="ECO:0000256" key="1">
    <source>
        <dbReference type="ARBA" id="ARBA00022707"/>
    </source>
</evidence>
<reference evidence="6 7" key="1">
    <citation type="journal article" date="2021" name="Cell">
        <title>Tracing the genetic footprints of vertebrate landing in non-teleost ray-finned fishes.</title>
        <authorList>
            <person name="Bi X."/>
            <person name="Wang K."/>
            <person name="Yang L."/>
            <person name="Pan H."/>
            <person name="Jiang H."/>
            <person name="Wei Q."/>
            <person name="Fang M."/>
            <person name="Yu H."/>
            <person name="Zhu C."/>
            <person name="Cai Y."/>
            <person name="He Y."/>
            <person name="Gan X."/>
            <person name="Zeng H."/>
            <person name="Yu D."/>
            <person name="Zhu Y."/>
            <person name="Jiang H."/>
            <person name="Qiu Q."/>
            <person name="Yang H."/>
            <person name="Zhang Y.E."/>
            <person name="Wang W."/>
            <person name="Zhu M."/>
            <person name="He S."/>
            <person name="Zhang G."/>
        </authorList>
    </citation>
    <scope>NUCLEOTIDE SEQUENCE [LARGE SCALE GENOMIC DNA]</scope>
    <source>
        <strain evidence="6">Bchr_013</strain>
    </source>
</reference>
<dbReference type="GO" id="GO:0005085">
    <property type="term" value="F:guanyl-nucleotide exchange factor activity"/>
    <property type="evidence" value="ECO:0007669"/>
    <property type="project" value="TreeGrafter"/>
</dbReference>
<evidence type="ECO:0000313" key="6">
    <source>
        <dbReference type="EMBL" id="KAG2456627.1"/>
    </source>
</evidence>
<protein>
    <submittedName>
        <fullName evidence="6">LTOR1 protein</fullName>
    </submittedName>
</protein>
<dbReference type="InterPro" id="IPR036875">
    <property type="entry name" value="Znf_CCHC_sf"/>
</dbReference>
<evidence type="ECO:0000256" key="4">
    <source>
        <dbReference type="SAM" id="MobiDB-lite"/>
    </source>
</evidence>
<dbReference type="GO" id="GO:0071986">
    <property type="term" value="C:Ragulator complex"/>
    <property type="evidence" value="ECO:0007669"/>
    <property type="project" value="TreeGrafter"/>
</dbReference>
<dbReference type="GO" id="GO:0008270">
    <property type="term" value="F:zinc ion binding"/>
    <property type="evidence" value="ECO:0007669"/>
    <property type="project" value="UniProtKB-KW"/>
</dbReference>
<dbReference type="PROSITE" id="PS50158">
    <property type="entry name" value="ZF_CCHC"/>
    <property type="match status" value="1"/>
</dbReference>
<comment type="caution">
    <text evidence="6">The sequence shown here is derived from an EMBL/GenBank/DDBJ whole genome shotgun (WGS) entry which is preliminary data.</text>
</comment>
<dbReference type="SUPFAM" id="SSF57756">
    <property type="entry name" value="Retrovirus zinc finger-like domains"/>
    <property type="match status" value="1"/>
</dbReference>
<evidence type="ECO:0000313" key="7">
    <source>
        <dbReference type="Proteomes" id="UP000886611"/>
    </source>
</evidence>
<sequence>MVGLPTGWKEGLRRQAAMMTSLAGEGAETTLTEFPRCFWSRRREQPGGLRRCYNCRRPGHERRYCPRGDRKYTVPPRFARGQGQRIQGPDDASSWRRTSLSGPDAPPQKSSLRGNCGRLPASRPSAPQADRRSSPDSGIMPRGPAGPYGLCGVYTQPCWIPWAPPGVAVGGLMGSVVPYDPGVRHGHVTGRNIIDVAAADSQGMEQHEYMDKARQYSSKLAMLSNSLSLKKPSLLPSLTNQPHQVLASDPVSYSDVQQSELISKNNISDINSLEIAVPMYIFGIIHWKRSKMKKMDTKNWKLLIIMDFTTQKQKSMDSISRERMVAVDLSAYNSTMTELSDYTEFGRETFTRLMKSHVASSGKGNQEEVLVNQLRLKTQMSRWSCWKKKKPLHGQYYHSLDRPFVQRDTRVARLKNARLKGETDSLFTEAQDEALGYGTTSRTS</sequence>
<dbReference type="AlphaFoldDB" id="A0A8X8BJD1"/>
<keyword evidence="1" id="KW-0519">Myristate</keyword>
<dbReference type="PANTHER" id="PTHR13401">
    <property type="entry name" value="RAGULATOR COMPLEX PROTEIN LAMTOR1"/>
    <property type="match status" value="1"/>
</dbReference>
<accession>A0A8X8BJD1</accession>
<feature type="domain" description="CCHC-type" evidence="5">
    <location>
        <begin position="50"/>
        <end position="67"/>
    </location>
</feature>
<dbReference type="GO" id="GO:0001919">
    <property type="term" value="P:regulation of receptor recycling"/>
    <property type="evidence" value="ECO:0007669"/>
    <property type="project" value="TreeGrafter"/>
</dbReference>
<dbReference type="EMBL" id="JAATIS010008602">
    <property type="protein sequence ID" value="KAG2456627.1"/>
    <property type="molecule type" value="Genomic_DNA"/>
</dbReference>
<feature type="non-terminal residue" evidence="6">
    <location>
        <position position="444"/>
    </location>
</feature>
<dbReference type="GO" id="GO:0003676">
    <property type="term" value="F:nucleic acid binding"/>
    <property type="evidence" value="ECO:0007669"/>
    <property type="project" value="InterPro"/>
</dbReference>
<dbReference type="GO" id="GO:0005765">
    <property type="term" value="C:lysosomal membrane"/>
    <property type="evidence" value="ECO:0007669"/>
    <property type="project" value="TreeGrafter"/>
</dbReference>
<keyword evidence="3" id="KW-0862">Zinc</keyword>
<feature type="region of interest" description="Disordered" evidence="4">
    <location>
        <begin position="64"/>
        <end position="141"/>
    </location>
</feature>
<evidence type="ECO:0000259" key="5">
    <source>
        <dbReference type="PROSITE" id="PS50158"/>
    </source>
</evidence>
<name>A0A8X8BJD1_POLSE</name>
<keyword evidence="7" id="KW-1185">Reference proteome</keyword>
<dbReference type="GO" id="GO:0043410">
    <property type="term" value="P:positive regulation of MAPK cascade"/>
    <property type="evidence" value="ECO:0007669"/>
    <property type="project" value="TreeGrafter"/>
</dbReference>
<keyword evidence="3" id="KW-0479">Metal-binding</keyword>
<dbReference type="InterPro" id="IPR001878">
    <property type="entry name" value="Znf_CCHC"/>
</dbReference>
<dbReference type="PANTHER" id="PTHR13401:SF2">
    <property type="entry name" value="RAGULATOR COMPLEX PROTEIN LAMTOR1"/>
    <property type="match status" value="1"/>
</dbReference>
<evidence type="ECO:0000256" key="3">
    <source>
        <dbReference type="PROSITE-ProRule" id="PRU00047"/>
    </source>
</evidence>
<organism evidence="6 7">
    <name type="scientific">Polypterus senegalus</name>
    <name type="common">Senegal bichir</name>
    <dbReference type="NCBI Taxonomy" id="55291"/>
    <lineage>
        <taxon>Eukaryota</taxon>
        <taxon>Metazoa</taxon>
        <taxon>Chordata</taxon>
        <taxon>Craniata</taxon>
        <taxon>Vertebrata</taxon>
        <taxon>Euteleostomi</taxon>
        <taxon>Actinopterygii</taxon>
        <taxon>Polypteriformes</taxon>
        <taxon>Polypteridae</taxon>
        <taxon>Polypterus</taxon>
    </lineage>
</organism>
<dbReference type="GO" id="GO:0071230">
    <property type="term" value="P:cellular response to amino acid stimulus"/>
    <property type="evidence" value="ECO:0007669"/>
    <property type="project" value="TreeGrafter"/>
</dbReference>
<feature type="non-terminal residue" evidence="6">
    <location>
        <position position="1"/>
    </location>
</feature>
<proteinExistence type="predicted"/>
<gene>
    <name evidence="6" type="primary">Lamtor1</name>
    <name evidence="6" type="ORF">GTO96_0013793</name>
</gene>
<dbReference type="GO" id="GO:0060090">
    <property type="term" value="F:molecular adaptor activity"/>
    <property type="evidence" value="ECO:0007669"/>
    <property type="project" value="TreeGrafter"/>
</dbReference>
<keyword evidence="2" id="KW-0449">Lipoprotein</keyword>